<keyword evidence="3 8" id="KW-0820">tRNA-binding</keyword>
<feature type="site" description="Stabilizes the basic form of H active site to accept a proton" evidence="8">
    <location>
        <position position="171"/>
    </location>
</feature>
<feature type="site" description="Discriminates between blocked and unblocked aminoacyl-tRNA" evidence="8">
    <location>
        <position position="10"/>
    </location>
</feature>
<evidence type="ECO:0000313" key="9">
    <source>
        <dbReference type="EMBL" id="QTQ13397.1"/>
    </source>
</evidence>
<comment type="catalytic activity">
    <reaction evidence="8">
        <text>an N-acyl-L-alpha-aminoacyl-tRNA + H2O = an N-acyl-L-amino acid + a tRNA + H(+)</text>
        <dbReference type="Rhea" id="RHEA:54448"/>
        <dbReference type="Rhea" id="RHEA-COMP:10123"/>
        <dbReference type="Rhea" id="RHEA-COMP:13883"/>
        <dbReference type="ChEBI" id="CHEBI:15377"/>
        <dbReference type="ChEBI" id="CHEBI:15378"/>
        <dbReference type="ChEBI" id="CHEBI:59874"/>
        <dbReference type="ChEBI" id="CHEBI:78442"/>
        <dbReference type="ChEBI" id="CHEBI:138191"/>
        <dbReference type="EC" id="3.1.1.29"/>
    </reaction>
</comment>
<feature type="binding site" evidence="8">
    <location>
        <position position="146"/>
    </location>
    <ligand>
        <name>tRNA</name>
        <dbReference type="ChEBI" id="CHEBI:17843"/>
    </ligand>
</feature>
<evidence type="ECO:0000256" key="2">
    <source>
        <dbReference type="ARBA" id="ARBA00022490"/>
    </source>
</evidence>
<comment type="function">
    <text evidence="8">Hydrolyzes ribosome-free peptidyl-tRNAs (with 1 or more amino acids incorporated), which drop off the ribosome during protein synthesis, or as a result of ribosome stalling.</text>
</comment>
<protein>
    <recommendedName>
        <fullName evidence="7 8">Peptidyl-tRNA hydrolase</fullName>
        <shortName evidence="8">Pth</shortName>
        <ecNumber evidence="1 8">3.1.1.29</ecNumber>
    </recommendedName>
</protein>
<feature type="active site" description="Proton acceptor" evidence="8">
    <location>
        <position position="20"/>
    </location>
</feature>
<dbReference type="GO" id="GO:0000049">
    <property type="term" value="F:tRNA binding"/>
    <property type="evidence" value="ECO:0007669"/>
    <property type="project" value="UniProtKB-UniRule"/>
</dbReference>
<dbReference type="HAMAP" id="MF_00083">
    <property type="entry name" value="Pept_tRNA_hydro_bact"/>
    <property type="match status" value="1"/>
</dbReference>
<comment type="function">
    <text evidence="8">Catalyzes the release of premature peptidyl moieties from peptidyl-tRNA molecules trapped in stalled 50S ribosomal subunits, and thus maintains levels of free tRNAs and 50S ribosomes.</text>
</comment>
<dbReference type="Proteomes" id="UP000671908">
    <property type="component" value="Chromosome"/>
</dbReference>
<evidence type="ECO:0000313" key="10">
    <source>
        <dbReference type="Proteomes" id="UP000671908"/>
    </source>
</evidence>
<dbReference type="InterPro" id="IPR001328">
    <property type="entry name" value="Pept_tRNA_hydro"/>
</dbReference>
<dbReference type="PROSITE" id="PS01196">
    <property type="entry name" value="PEPT_TRNA_HYDROL_2"/>
    <property type="match status" value="1"/>
</dbReference>
<feature type="binding site" evidence="8">
    <location>
        <position position="144"/>
    </location>
    <ligand>
        <name>tRNA</name>
        <dbReference type="ChEBI" id="CHEBI:17843"/>
    </ligand>
</feature>
<dbReference type="CDD" id="cd00462">
    <property type="entry name" value="PTH"/>
    <property type="match status" value="1"/>
</dbReference>
<dbReference type="PANTHER" id="PTHR17224">
    <property type="entry name" value="PEPTIDYL-TRNA HYDROLASE"/>
    <property type="match status" value="1"/>
</dbReference>
<keyword evidence="4 8" id="KW-0378">Hydrolase</keyword>
<reference evidence="9 10" key="1">
    <citation type="journal article" date="2021" name="Microbiol. Resour. Announc.">
        <title>Complete Genome Sequences of Three Human Oral Treponema parvum Isolates.</title>
        <authorList>
            <person name="Zeng H."/>
            <person name="Watt R.M."/>
        </authorList>
    </citation>
    <scope>NUCLEOTIDE SEQUENCE [LARGE SCALE GENOMIC DNA]</scope>
    <source>
        <strain evidence="9 10">ATCC 700770</strain>
    </source>
</reference>
<organism evidence="9 10">
    <name type="scientific">Treponema parvum</name>
    <dbReference type="NCBI Taxonomy" id="138851"/>
    <lineage>
        <taxon>Bacteria</taxon>
        <taxon>Pseudomonadati</taxon>
        <taxon>Spirochaetota</taxon>
        <taxon>Spirochaetia</taxon>
        <taxon>Spirochaetales</taxon>
        <taxon>Treponemataceae</taxon>
        <taxon>Treponema</taxon>
    </lineage>
</organism>
<dbReference type="PANTHER" id="PTHR17224:SF1">
    <property type="entry name" value="PEPTIDYL-TRNA HYDROLASE"/>
    <property type="match status" value="1"/>
</dbReference>
<evidence type="ECO:0000256" key="6">
    <source>
        <dbReference type="ARBA" id="ARBA00038063"/>
    </source>
</evidence>
<proteinExistence type="inferred from homology"/>
<dbReference type="RefSeq" id="WP_210120092.1">
    <property type="nucleotide sequence ID" value="NZ_CP054142.1"/>
</dbReference>
<dbReference type="KEGG" id="tpav:HRQ91_02410"/>
<keyword evidence="5 8" id="KW-0694">RNA-binding</keyword>
<dbReference type="Gene3D" id="3.40.50.1470">
    <property type="entry name" value="Peptidyl-tRNA hydrolase"/>
    <property type="match status" value="1"/>
</dbReference>
<comment type="subunit">
    <text evidence="8">Monomer.</text>
</comment>
<dbReference type="EC" id="3.1.1.29" evidence="1 8"/>
<dbReference type="InterPro" id="IPR018171">
    <property type="entry name" value="Pept_tRNA_hydro_CS"/>
</dbReference>
<dbReference type="GO" id="GO:0004045">
    <property type="term" value="F:peptidyl-tRNA hydrolase activity"/>
    <property type="evidence" value="ECO:0007669"/>
    <property type="project" value="UniProtKB-UniRule"/>
</dbReference>
<sequence length="282" mass="30358">MISLVVFLGNCGKEYEKTRHNAAWLFEQSLPFSAKINWKNKFKGNFASIDTLSFKSWIEDSNLIANTVPAAKSAGSGTASAPATPAVVNSVGMRPAAASSAGAPESLAGAQESFSAGSAGSKFQTLNLPSSIGDKFYFLKPETYMNLSGQSVAEAAHFLKIKPEQILIVHDEIELSLGFVSLKWSGGLGGHNGLRSIKTTLGTADFWRLRIGISKPSYGGVADYVLGRFTSDEQILLSQIFLQTAELFVKILFSSDPKRLIPEWGKRKLATEDLKAAAKACE</sequence>
<dbReference type="EMBL" id="CP054142">
    <property type="protein sequence ID" value="QTQ13397.1"/>
    <property type="molecule type" value="Genomic_DNA"/>
</dbReference>
<name>A0A975F2U5_9SPIR</name>
<accession>A0A975F2U5</accession>
<comment type="subcellular location">
    <subcellularLocation>
        <location evidence="8">Cytoplasm</location>
    </subcellularLocation>
</comment>
<dbReference type="Pfam" id="PF01195">
    <property type="entry name" value="Pept_tRNA_hydro"/>
    <property type="match status" value="2"/>
</dbReference>
<evidence type="ECO:0000256" key="7">
    <source>
        <dbReference type="ARBA" id="ARBA00050038"/>
    </source>
</evidence>
<keyword evidence="2 8" id="KW-0963">Cytoplasm</keyword>
<dbReference type="GO" id="GO:0005737">
    <property type="term" value="C:cytoplasm"/>
    <property type="evidence" value="ECO:0007669"/>
    <property type="project" value="UniProtKB-SubCell"/>
</dbReference>
<dbReference type="GO" id="GO:0072344">
    <property type="term" value="P:rescue of stalled ribosome"/>
    <property type="evidence" value="ECO:0007669"/>
    <property type="project" value="UniProtKB-UniRule"/>
</dbReference>
<keyword evidence="10" id="KW-1185">Reference proteome</keyword>
<evidence type="ECO:0000256" key="4">
    <source>
        <dbReference type="ARBA" id="ARBA00022801"/>
    </source>
</evidence>
<dbReference type="SUPFAM" id="SSF53178">
    <property type="entry name" value="Peptidyl-tRNA hydrolase-like"/>
    <property type="match status" value="2"/>
</dbReference>
<feature type="binding site" evidence="8">
    <location>
        <position position="192"/>
    </location>
    <ligand>
        <name>tRNA</name>
        <dbReference type="ChEBI" id="CHEBI:17843"/>
    </ligand>
</feature>
<comment type="similarity">
    <text evidence="6 8">Belongs to the PTH family.</text>
</comment>
<evidence type="ECO:0000256" key="5">
    <source>
        <dbReference type="ARBA" id="ARBA00022884"/>
    </source>
</evidence>
<dbReference type="InterPro" id="IPR036416">
    <property type="entry name" value="Pept_tRNA_hydro_sf"/>
</dbReference>
<dbReference type="NCBIfam" id="TIGR00447">
    <property type="entry name" value="pth"/>
    <property type="match status" value="1"/>
</dbReference>
<dbReference type="GO" id="GO:0006515">
    <property type="term" value="P:protein quality control for misfolded or incompletely synthesized proteins"/>
    <property type="evidence" value="ECO:0007669"/>
    <property type="project" value="UniProtKB-UniRule"/>
</dbReference>
<gene>
    <name evidence="8" type="primary">pth</name>
    <name evidence="9" type="ORF">HRQ91_02410</name>
</gene>
<evidence type="ECO:0000256" key="1">
    <source>
        <dbReference type="ARBA" id="ARBA00013260"/>
    </source>
</evidence>
<feature type="binding site" evidence="8">
    <location>
        <position position="15"/>
    </location>
    <ligand>
        <name>tRNA</name>
        <dbReference type="ChEBI" id="CHEBI:17843"/>
    </ligand>
</feature>
<evidence type="ECO:0000256" key="8">
    <source>
        <dbReference type="HAMAP-Rule" id="MF_00083"/>
    </source>
</evidence>
<evidence type="ECO:0000256" key="3">
    <source>
        <dbReference type="ARBA" id="ARBA00022555"/>
    </source>
</evidence>
<dbReference type="AlphaFoldDB" id="A0A975F2U5"/>